<proteinExistence type="predicted"/>
<feature type="domain" description="Response regulatory" evidence="2">
    <location>
        <begin position="2"/>
        <end position="113"/>
    </location>
</feature>
<feature type="domain" description="HTH LytTR-type" evidence="3">
    <location>
        <begin position="138"/>
        <end position="236"/>
    </location>
</feature>
<dbReference type="SMART" id="SM00448">
    <property type="entry name" value="REC"/>
    <property type="match status" value="1"/>
</dbReference>
<dbReference type="InterPro" id="IPR007492">
    <property type="entry name" value="LytTR_DNA-bd_dom"/>
</dbReference>
<dbReference type="SMART" id="SM00850">
    <property type="entry name" value="LytTR"/>
    <property type="match status" value="1"/>
</dbReference>
<dbReference type="InterPro" id="IPR046947">
    <property type="entry name" value="LytR-like"/>
</dbReference>
<evidence type="ECO:0000313" key="4">
    <source>
        <dbReference type="EMBL" id="KAB7530352.1"/>
    </source>
</evidence>
<dbReference type="GO" id="GO:0003677">
    <property type="term" value="F:DNA binding"/>
    <property type="evidence" value="ECO:0007669"/>
    <property type="project" value="InterPro"/>
</dbReference>
<dbReference type="RefSeq" id="WP_152130285.1">
    <property type="nucleotide sequence ID" value="NZ_WELG01000001.1"/>
</dbReference>
<reference evidence="4 5" key="1">
    <citation type="submission" date="2019-10" db="EMBL/GenBank/DDBJ databases">
        <title>Muricauda olearia CL-SS4 JCM15563 genome.</title>
        <authorList>
            <person name="Liu L."/>
        </authorList>
    </citation>
    <scope>NUCLEOTIDE SEQUENCE [LARGE SCALE GENOMIC DNA]</scope>
    <source>
        <strain evidence="4 5">CL-SS4</strain>
    </source>
</reference>
<protein>
    <submittedName>
        <fullName evidence="4">Response regulator</fullName>
    </submittedName>
</protein>
<dbReference type="InterPro" id="IPR001789">
    <property type="entry name" value="Sig_transdc_resp-reg_receiver"/>
</dbReference>
<dbReference type="Pfam" id="PF04397">
    <property type="entry name" value="LytTR"/>
    <property type="match status" value="1"/>
</dbReference>
<sequence length="239" mass="27733">MKCMIVEDEEPAIKVLENHIGHFNDLEISSIHTNAMDALSALRQNKVDILFLDIQLPKISGIDFLRSLMHKPAVILTTAHKEYALEGYDLEVVDYLLKPISFERFARALSKVYQSFQKNLELPQGELEKVSAFSAPFLYIKCDREYVKVLLEELLYVESIKNHIKIVTDHGTLLTLMSMSQIEAKLPAQHFIRVHRSFMVSIHKVSKFNHAYVHIGKKSIPIGRHYKQLFFDRIDERRL</sequence>
<dbReference type="PANTHER" id="PTHR37299:SF1">
    <property type="entry name" value="STAGE 0 SPORULATION PROTEIN A HOMOLOG"/>
    <property type="match status" value="1"/>
</dbReference>
<dbReference type="PROSITE" id="PS50930">
    <property type="entry name" value="HTH_LYTTR"/>
    <property type="match status" value="1"/>
</dbReference>
<evidence type="ECO:0000259" key="2">
    <source>
        <dbReference type="PROSITE" id="PS50110"/>
    </source>
</evidence>
<evidence type="ECO:0000256" key="1">
    <source>
        <dbReference type="PROSITE-ProRule" id="PRU00169"/>
    </source>
</evidence>
<dbReference type="InterPro" id="IPR011006">
    <property type="entry name" value="CheY-like_superfamily"/>
</dbReference>
<evidence type="ECO:0000259" key="3">
    <source>
        <dbReference type="PROSITE" id="PS50930"/>
    </source>
</evidence>
<dbReference type="SUPFAM" id="SSF52172">
    <property type="entry name" value="CheY-like"/>
    <property type="match status" value="1"/>
</dbReference>
<dbReference type="PANTHER" id="PTHR37299">
    <property type="entry name" value="TRANSCRIPTIONAL REGULATOR-RELATED"/>
    <property type="match status" value="1"/>
</dbReference>
<dbReference type="Gene3D" id="3.40.50.2300">
    <property type="match status" value="1"/>
</dbReference>
<gene>
    <name evidence="4" type="ORF">F8C76_02255</name>
</gene>
<name>A0A6I1E177_9FLAO</name>
<evidence type="ECO:0000313" key="5">
    <source>
        <dbReference type="Proteomes" id="UP000429785"/>
    </source>
</evidence>
<dbReference type="Gene3D" id="2.40.50.1020">
    <property type="entry name" value="LytTr DNA-binding domain"/>
    <property type="match status" value="1"/>
</dbReference>
<keyword evidence="1" id="KW-0597">Phosphoprotein</keyword>
<dbReference type="EMBL" id="WELG01000001">
    <property type="protein sequence ID" value="KAB7530352.1"/>
    <property type="molecule type" value="Genomic_DNA"/>
</dbReference>
<feature type="modified residue" description="4-aspartylphosphate" evidence="1">
    <location>
        <position position="53"/>
    </location>
</feature>
<dbReference type="OrthoDB" id="2168082at2"/>
<organism evidence="4 5">
    <name type="scientific">Flagellimonas olearia</name>
    <dbReference type="NCBI Taxonomy" id="552546"/>
    <lineage>
        <taxon>Bacteria</taxon>
        <taxon>Pseudomonadati</taxon>
        <taxon>Bacteroidota</taxon>
        <taxon>Flavobacteriia</taxon>
        <taxon>Flavobacteriales</taxon>
        <taxon>Flavobacteriaceae</taxon>
        <taxon>Flagellimonas</taxon>
    </lineage>
</organism>
<dbReference type="Pfam" id="PF00072">
    <property type="entry name" value="Response_reg"/>
    <property type="match status" value="1"/>
</dbReference>
<accession>A0A6I1E177</accession>
<dbReference type="GO" id="GO:0000156">
    <property type="term" value="F:phosphorelay response regulator activity"/>
    <property type="evidence" value="ECO:0007669"/>
    <property type="project" value="InterPro"/>
</dbReference>
<dbReference type="AlphaFoldDB" id="A0A6I1E177"/>
<dbReference type="Proteomes" id="UP000429785">
    <property type="component" value="Unassembled WGS sequence"/>
</dbReference>
<comment type="caution">
    <text evidence="4">The sequence shown here is derived from an EMBL/GenBank/DDBJ whole genome shotgun (WGS) entry which is preliminary data.</text>
</comment>
<dbReference type="PROSITE" id="PS50110">
    <property type="entry name" value="RESPONSE_REGULATORY"/>
    <property type="match status" value="1"/>
</dbReference>